<evidence type="ECO:0000313" key="3">
    <source>
        <dbReference type="EMBL" id="AOO82180.1"/>
    </source>
</evidence>
<evidence type="ECO:0008006" key="5">
    <source>
        <dbReference type="Google" id="ProtNLM"/>
    </source>
</evidence>
<protein>
    <recommendedName>
        <fullName evidence="5">PepSY domain-containing protein</fullName>
    </recommendedName>
</protein>
<name>A0A1D7U477_9HYPH</name>
<dbReference type="EMBL" id="CP017147">
    <property type="protein sequence ID" value="AOO82180.1"/>
    <property type="molecule type" value="Genomic_DNA"/>
</dbReference>
<proteinExistence type="predicted"/>
<sequence length="98" mass="10153">MKTLCLALFCSAMIAGGAVAQSSTATPRPGPDSDQNAPLPGVGTLTEGEARTRLQADGYTSVDELKDDGKGVWTGKAMHHGQRVTVSIDHAGTISRSQ</sequence>
<reference evidence="3 4" key="1">
    <citation type="journal article" date="2015" name="Antonie Van Leeuwenhoek">
        <title>Bosea vaviloviae sp. nov., a new species of slow-growing rhizobia isolated from nodules of the relict species Vavilovia formosa (Stev.) Fed.</title>
        <authorList>
            <person name="Safronova V.I."/>
            <person name="Kuznetsova I.G."/>
            <person name="Sazanova A.L."/>
            <person name="Kimeklis A.K."/>
            <person name="Belimov A.A."/>
            <person name="Andronov E.E."/>
            <person name="Pinaev A.G."/>
            <person name="Chizhevskaya E.P."/>
            <person name="Pukhaev A.R."/>
            <person name="Popov K.P."/>
            <person name="Willems A."/>
            <person name="Tikhonovich I.A."/>
        </authorList>
    </citation>
    <scope>NUCLEOTIDE SEQUENCE [LARGE SCALE GENOMIC DNA]</scope>
    <source>
        <strain evidence="3 4">Vaf18</strain>
    </source>
</reference>
<dbReference type="AlphaFoldDB" id="A0A1D7U477"/>
<keyword evidence="4" id="KW-1185">Reference proteome</keyword>
<evidence type="ECO:0000313" key="4">
    <source>
        <dbReference type="Proteomes" id="UP000094969"/>
    </source>
</evidence>
<dbReference type="STRING" id="1526658.BHK69_18580"/>
<dbReference type="KEGG" id="bvv:BHK69_18580"/>
<evidence type="ECO:0000256" key="2">
    <source>
        <dbReference type="SAM" id="SignalP"/>
    </source>
</evidence>
<gene>
    <name evidence="3" type="ORF">BHK69_18580</name>
</gene>
<accession>A0A1D7U477</accession>
<dbReference type="Proteomes" id="UP000094969">
    <property type="component" value="Chromosome"/>
</dbReference>
<feature type="signal peptide" evidence="2">
    <location>
        <begin position="1"/>
        <end position="20"/>
    </location>
</feature>
<evidence type="ECO:0000256" key="1">
    <source>
        <dbReference type="SAM" id="MobiDB-lite"/>
    </source>
</evidence>
<feature type="region of interest" description="Disordered" evidence="1">
    <location>
        <begin position="20"/>
        <end position="56"/>
    </location>
</feature>
<keyword evidence="2" id="KW-0732">Signal</keyword>
<feature type="chain" id="PRO_5009099965" description="PepSY domain-containing protein" evidence="2">
    <location>
        <begin position="21"/>
        <end position="98"/>
    </location>
</feature>
<organism evidence="3 4">
    <name type="scientific">Bosea vaviloviae</name>
    <dbReference type="NCBI Taxonomy" id="1526658"/>
    <lineage>
        <taxon>Bacteria</taxon>
        <taxon>Pseudomonadati</taxon>
        <taxon>Pseudomonadota</taxon>
        <taxon>Alphaproteobacteria</taxon>
        <taxon>Hyphomicrobiales</taxon>
        <taxon>Boseaceae</taxon>
        <taxon>Bosea</taxon>
    </lineage>
</organism>